<sequence length="314" mass="32461">MHGPNRRTALRGAAGALAAVALGGCAWRDPSPAPESLVVATGPAGAVYREIGAEIAALLDARLPGTRVGTVETGASHDNLLLIDAGEAHLGLTSLDAVLGDEVADAGPFRAIGRLYDSFLHLAVLDASPVRSLSDLEGRRVSVGAVNSGTEFTVARIIEETGLAMEDVRLDQAASADALGRGEIDAMFSLTGLPTPAVADLAREHATRLVDLGDVASAMAEAHPERYFPATVPATTYEGVPACPTMSIPNLLLCAADLPDDLAHVVADTVYTGAARIAESRPEAAQINVRTGISTGVVPLHPGAARWYRDNKPS</sequence>
<dbReference type="PANTHER" id="PTHR42941:SF1">
    <property type="entry name" value="SLL1037 PROTEIN"/>
    <property type="match status" value="1"/>
</dbReference>
<keyword evidence="2" id="KW-1185">Reference proteome</keyword>
<dbReference type="PROSITE" id="PS51318">
    <property type="entry name" value="TAT"/>
    <property type="match status" value="1"/>
</dbReference>
<dbReference type="PROSITE" id="PS51257">
    <property type="entry name" value="PROKAR_LIPOPROTEIN"/>
    <property type="match status" value="1"/>
</dbReference>
<dbReference type="SUPFAM" id="SSF53850">
    <property type="entry name" value="Periplasmic binding protein-like II"/>
    <property type="match status" value="1"/>
</dbReference>
<dbReference type="InterPro" id="IPR011852">
    <property type="entry name" value="TRAP_TAXI"/>
</dbReference>
<reference evidence="1 2" key="1">
    <citation type="submission" date="2020-04" db="EMBL/GenBank/DDBJ databases">
        <title>MicrobeNet Type strains.</title>
        <authorList>
            <person name="Nicholson A.C."/>
        </authorList>
    </citation>
    <scope>NUCLEOTIDE SEQUENCE [LARGE SCALE GENOMIC DNA]</scope>
    <source>
        <strain evidence="1 2">ATCC 23612</strain>
    </source>
</reference>
<dbReference type="Pfam" id="PF16868">
    <property type="entry name" value="NMT1_3"/>
    <property type="match status" value="1"/>
</dbReference>
<dbReference type="RefSeq" id="WP_061081057.1">
    <property type="nucleotide sequence ID" value="NZ_JAAXPG010000001.1"/>
</dbReference>
<dbReference type="EMBL" id="JAAXPG010000001">
    <property type="protein sequence ID" value="NKY96121.1"/>
    <property type="molecule type" value="Genomic_DNA"/>
</dbReference>
<proteinExistence type="predicted"/>
<dbReference type="InterPro" id="IPR006311">
    <property type="entry name" value="TAT_signal"/>
</dbReference>
<protein>
    <submittedName>
        <fullName evidence="1">TAXI family TRAP transporter solute-binding subunit</fullName>
    </submittedName>
</protein>
<organism evidence="1 2">
    <name type="scientific">Nocardiopsis alborubida</name>
    <dbReference type="NCBI Taxonomy" id="146802"/>
    <lineage>
        <taxon>Bacteria</taxon>
        <taxon>Bacillati</taxon>
        <taxon>Actinomycetota</taxon>
        <taxon>Actinomycetes</taxon>
        <taxon>Streptosporangiales</taxon>
        <taxon>Nocardiopsidaceae</taxon>
        <taxon>Nocardiopsis</taxon>
    </lineage>
</organism>
<dbReference type="AlphaFoldDB" id="A0A7X6M7I7"/>
<dbReference type="CDD" id="cd13569">
    <property type="entry name" value="PBP2_TAXI_TRAP_like_1"/>
    <property type="match status" value="1"/>
</dbReference>
<dbReference type="NCBIfam" id="TIGR02122">
    <property type="entry name" value="TRAP_TAXI"/>
    <property type="match status" value="1"/>
</dbReference>
<gene>
    <name evidence="1" type="ORF">HGB44_00265</name>
</gene>
<accession>A0A7X6M7I7</accession>
<evidence type="ECO:0000313" key="2">
    <source>
        <dbReference type="Proteomes" id="UP000553209"/>
    </source>
</evidence>
<dbReference type="Gene3D" id="3.40.190.10">
    <property type="entry name" value="Periplasmic binding protein-like II"/>
    <property type="match status" value="2"/>
</dbReference>
<dbReference type="Proteomes" id="UP000553209">
    <property type="component" value="Unassembled WGS sequence"/>
</dbReference>
<dbReference type="PANTHER" id="PTHR42941">
    <property type="entry name" value="SLL1037 PROTEIN"/>
    <property type="match status" value="1"/>
</dbReference>
<evidence type="ECO:0000313" key="1">
    <source>
        <dbReference type="EMBL" id="NKY96121.1"/>
    </source>
</evidence>
<name>A0A7X6M7I7_9ACTN</name>
<comment type="caution">
    <text evidence="1">The sequence shown here is derived from an EMBL/GenBank/DDBJ whole genome shotgun (WGS) entry which is preliminary data.</text>
</comment>